<feature type="region of interest" description="Disordered" evidence="1">
    <location>
        <begin position="109"/>
        <end position="148"/>
    </location>
</feature>
<feature type="compositionally biased region" description="Low complexity" evidence="1">
    <location>
        <begin position="508"/>
        <end position="525"/>
    </location>
</feature>
<feature type="region of interest" description="Disordered" evidence="1">
    <location>
        <begin position="581"/>
        <end position="610"/>
    </location>
</feature>
<dbReference type="Gene3D" id="3.40.50.1820">
    <property type="entry name" value="alpha/beta hydrolase"/>
    <property type="match status" value="1"/>
</dbReference>
<keyword evidence="4" id="KW-1185">Reference proteome</keyword>
<dbReference type="Proteomes" id="UP000807025">
    <property type="component" value="Unassembled WGS sequence"/>
</dbReference>
<dbReference type="InterPro" id="IPR029058">
    <property type="entry name" value="AB_hydrolase_fold"/>
</dbReference>
<gene>
    <name evidence="3" type="ORF">BDN71DRAFT_1456732</name>
</gene>
<proteinExistence type="predicted"/>
<evidence type="ECO:0000256" key="1">
    <source>
        <dbReference type="SAM" id="MobiDB-lite"/>
    </source>
</evidence>
<dbReference type="EMBL" id="MU154690">
    <property type="protein sequence ID" value="KAF9488934.1"/>
    <property type="molecule type" value="Genomic_DNA"/>
</dbReference>
<name>A0A9P6D9R4_PLEER</name>
<accession>A0A9P6D9R4</accession>
<dbReference type="SUPFAM" id="SSF53474">
    <property type="entry name" value="alpha/beta-Hydrolases"/>
    <property type="match status" value="1"/>
</dbReference>
<feature type="compositionally biased region" description="Basic and acidic residues" evidence="1">
    <location>
        <begin position="109"/>
        <end position="130"/>
    </location>
</feature>
<comment type="caution">
    <text evidence="3">The sequence shown here is derived from an EMBL/GenBank/DDBJ whole genome shotgun (WGS) entry which is preliminary data.</text>
</comment>
<feature type="chain" id="PRO_5040253898" evidence="2">
    <location>
        <begin position="21"/>
        <end position="632"/>
    </location>
</feature>
<feature type="region of interest" description="Disordered" evidence="1">
    <location>
        <begin position="508"/>
        <end position="554"/>
    </location>
</feature>
<dbReference type="PANTHER" id="PTHR11440">
    <property type="entry name" value="LECITHIN-CHOLESTEROL ACYLTRANSFERASE-RELATED"/>
    <property type="match status" value="1"/>
</dbReference>
<evidence type="ECO:0000313" key="4">
    <source>
        <dbReference type="Proteomes" id="UP000807025"/>
    </source>
</evidence>
<evidence type="ECO:0000313" key="3">
    <source>
        <dbReference type="EMBL" id="KAF9488934.1"/>
    </source>
</evidence>
<keyword evidence="2" id="KW-0732">Signal</keyword>
<sequence length="632" mass="70991">MHSVHVPAHLTLFLRRLVNAFGTLSLSNQYLLHRQAELDNLQARIGGVEASDEPPQHSRWPVLKRLRMLEWPRWEDLSGNGTLESSVVGLPWLTERKWTWNSLMQLPPNDRELAEHPEPPHEPPRNPRDAPRHHRRTPRPKDDTPPDIIHQLLANPALSDPIRTPRYPVVLCHGLYGFDVRGPSSFPSLRVHYWSNVLNILRDKVGADVIVTSVPGTGSINSRAETLHKQLEVKARGRGVNLLAHSMGGLDCRHLITHIKPTEYTPLSLTSVSTPHRGSPFMDWCAEYIGIGKLRKAEQEASKAVESASTPWTSPPPPNPVSSIPFSLTLSSLPSSFTTLLLSVVDSPAYANLTTTYLNNVFNPSTPNDPKVKYFSVASRLEGVSVWHPFWLPKMVCDGWEEKERGRLRTVWEGLESHEGSEDDMKRWAWEREWGNDGLVTIQSAKWGEFLGILEGCDHWEMRGARGLELDTMAIAGAADGWSIKDWGRFIGAWKKEEKLRLDDAARAASNTDSTASASSSAASNETERSSETKACRREEARTRQREQDDDVVKSSTKNLSAVFDWLVDQVPTPPILGGKAKAKEQLEADLQDSSLARGRTAEGRKKNELEKKEDLERFYVALSRKLYDEGL</sequence>
<dbReference type="OrthoDB" id="5592486at2759"/>
<protein>
    <submittedName>
        <fullName evidence="3">Alpha/beta-hydrolase</fullName>
    </submittedName>
</protein>
<feature type="signal peptide" evidence="2">
    <location>
        <begin position="1"/>
        <end position="20"/>
    </location>
</feature>
<feature type="compositionally biased region" description="Basic and acidic residues" evidence="1">
    <location>
        <begin position="526"/>
        <end position="553"/>
    </location>
</feature>
<dbReference type="AlphaFoldDB" id="A0A9P6D9R4"/>
<evidence type="ECO:0000256" key="2">
    <source>
        <dbReference type="SAM" id="SignalP"/>
    </source>
</evidence>
<reference evidence="3" key="1">
    <citation type="submission" date="2020-11" db="EMBL/GenBank/DDBJ databases">
        <authorList>
            <consortium name="DOE Joint Genome Institute"/>
            <person name="Ahrendt S."/>
            <person name="Riley R."/>
            <person name="Andreopoulos W."/>
            <person name="Labutti K."/>
            <person name="Pangilinan J."/>
            <person name="Ruiz-Duenas F.J."/>
            <person name="Barrasa J.M."/>
            <person name="Sanchez-Garcia M."/>
            <person name="Camarero S."/>
            <person name="Miyauchi S."/>
            <person name="Serrano A."/>
            <person name="Linde D."/>
            <person name="Babiker R."/>
            <person name="Drula E."/>
            <person name="Ayuso-Fernandez I."/>
            <person name="Pacheco R."/>
            <person name="Padilla G."/>
            <person name="Ferreira P."/>
            <person name="Barriuso J."/>
            <person name="Kellner H."/>
            <person name="Castanera R."/>
            <person name="Alfaro M."/>
            <person name="Ramirez L."/>
            <person name="Pisabarro A.G."/>
            <person name="Kuo A."/>
            <person name="Tritt A."/>
            <person name="Lipzen A."/>
            <person name="He G."/>
            <person name="Yan M."/>
            <person name="Ng V."/>
            <person name="Cullen D."/>
            <person name="Martin F."/>
            <person name="Rosso M.-N."/>
            <person name="Henrissat B."/>
            <person name="Hibbett D."/>
            <person name="Martinez A.T."/>
            <person name="Grigoriev I.V."/>
        </authorList>
    </citation>
    <scope>NUCLEOTIDE SEQUENCE</scope>
    <source>
        <strain evidence="3">ATCC 90797</strain>
    </source>
</reference>
<organism evidence="3 4">
    <name type="scientific">Pleurotus eryngii</name>
    <name type="common">Boletus of the steppes</name>
    <dbReference type="NCBI Taxonomy" id="5323"/>
    <lineage>
        <taxon>Eukaryota</taxon>
        <taxon>Fungi</taxon>
        <taxon>Dikarya</taxon>
        <taxon>Basidiomycota</taxon>
        <taxon>Agaricomycotina</taxon>
        <taxon>Agaricomycetes</taxon>
        <taxon>Agaricomycetidae</taxon>
        <taxon>Agaricales</taxon>
        <taxon>Pleurotineae</taxon>
        <taxon>Pleurotaceae</taxon>
        <taxon>Pleurotus</taxon>
    </lineage>
</organism>
<feature type="compositionally biased region" description="Basic and acidic residues" evidence="1">
    <location>
        <begin position="600"/>
        <end position="610"/>
    </location>
</feature>